<keyword evidence="2" id="KW-1185">Reference proteome</keyword>
<proteinExistence type="predicted"/>
<gene>
    <name evidence="1" type="ORF">EB796_021173</name>
</gene>
<sequence length="102" mass="11728">MTYSTSSLSGHSKTSRVPTYRALRQCYCIIKTTQYIKKILVYAEVSINVSCKMSKPYITCIDPPVHNHCLSQSKVCVLNCYSPPLFIQNIVITDYKRQIICW</sequence>
<evidence type="ECO:0000313" key="1">
    <source>
        <dbReference type="EMBL" id="KAF6020516.1"/>
    </source>
</evidence>
<name>A0A7J7J4C8_BUGNE</name>
<protein>
    <submittedName>
        <fullName evidence="1">Uncharacterized protein</fullName>
    </submittedName>
</protein>
<evidence type="ECO:0000313" key="2">
    <source>
        <dbReference type="Proteomes" id="UP000593567"/>
    </source>
</evidence>
<organism evidence="1 2">
    <name type="scientific">Bugula neritina</name>
    <name type="common">Brown bryozoan</name>
    <name type="synonym">Sertularia neritina</name>
    <dbReference type="NCBI Taxonomy" id="10212"/>
    <lineage>
        <taxon>Eukaryota</taxon>
        <taxon>Metazoa</taxon>
        <taxon>Spiralia</taxon>
        <taxon>Lophotrochozoa</taxon>
        <taxon>Bryozoa</taxon>
        <taxon>Gymnolaemata</taxon>
        <taxon>Cheilostomatida</taxon>
        <taxon>Flustrina</taxon>
        <taxon>Buguloidea</taxon>
        <taxon>Bugulidae</taxon>
        <taxon>Bugula</taxon>
    </lineage>
</organism>
<dbReference type="Proteomes" id="UP000593567">
    <property type="component" value="Unassembled WGS sequence"/>
</dbReference>
<reference evidence="1" key="1">
    <citation type="submission" date="2020-06" db="EMBL/GenBank/DDBJ databases">
        <title>Draft genome of Bugula neritina, a colonial animal packing powerful symbionts and potential medicines.</title>
        <authorList>
            <person name="Rayko M."/>
        </authorList>
    </citation>
    <scope>NUCLEOTIDE SEQUENCE [LARGE SCALE GENOMIC DNA]</scope>
    <source>
        <strain evidence="1">Kwan_BN1</strain>
    </source>
</reference>
<dbReference type="AlphaFoldDB" id="A0A7J7J4C8"/>
<comment type="caution">
    <text evidence="1">The sequence shown here is derived from an EMBL/GenBank/DDBJ whole genome shotgun (WGS) entry which is preliminary data.</text>
</comment>
<accession>A0A7J7J4C8</accession>
<dbReference type="EMBL" id="VXIV02003165">
    <property type="protein sequence ID" value="KAF6020516.1"/>
    <property type="molecule type" value="Genomic_DNA"/>
</dbReference>